<feature type="signal peptide" evidence="1">
    <location>
        <begin position="1"/>
        <end position="20"/>
    </location>
</feature>
<reference evidence="3" key="1">
    <citation type="journal article" date="2019" name="Int. J. Syst. Evol. Microbiol.">
        <title>The Global Catalogue of Microorganisms (GCM) 10K type strain sequencing project: providing services to taxonomists for standard genome sequencing and annotation.</title>
        <authorList>
            <consortium name="The Broad Institute Genomics Platform"/>
            <consortium name="The Broad Institute Genome Sequencing Center for Infectious Disease"/>
            <person name="Wu L."/>
            <person name="Ma J."/>
        </authorList>
    </citation>
    <scope>NUCLEOTIDE SEQUENCE [LARGE SCALE GENOMIC DNA]</scope>
    <source>
        <strain evidence="3">KCTC 42730</strain>
    </source>
</reference>
<name>A0ABV7CM23_9GAMM</name>
<dbReference type="RefSeq" id="WP_377125503.1">
    <property type="nucleotide sequence ID" value="NZ_JBHRSD010000026.1"/>
</dbReference>
<dbReference type="Pfam" id="PF11301">
    <property type="entry name" value="DUF3103"/>
    <property type="match status" value="1"/>
</dbReference>
<organism evidence="2 3">
    <name type="scientific">Pseudoalteromonas fenneropenaei</name>
    <dbReference type="NCBI Taxonomy" id="1737459"/>
    <lineage>
        <taxon>Bacteria</taxon>
        <taxon>Pseudomonadati</taxon>
        <taxon>Pseudomonadota</taxon>
        <taxon>Gammaproteobacteria</taxon>
        <taxon>Alteromonadales</taxon>
        <taxon>Pseudoalteromonadaceae</taxon>
        <taxon>Pseudoalteromonas</taxon>
    </lineage>
</organism>
<evidence type="ECO:0000313" key="3">
    <source>
        <dbReference type="Proteomes" id="UP001595453"/>
    </source>
</evidence>
<accession>A0ABV7CM23</accession>
<dbReference type="InterPro" id="IPR021452">
    <property type="entry name" value="DUF3103"/>
</dbReference>
<comment type="caution">
    <text evidence="2">The sequence shown here is derived from an EMBL/GenBank/DDBJ whole genome shotgun (WGS) entry which is preliminary data.</text>
</comment>
<proteinExistence type="predicted"/>
<evidence type="ECO:0000313" key="2">
    <source>
        <dbReference type="EMBL" id="MFC3033673.1"/>
    </source>
</evidence>
<protein>
    <submittedName>
        <fullName evidence="2">DUF3103 family protein</fullName>
    </submittedName>
</protein>
<keyword evidence="1" id="KW-0732">Signal</keyword>
<dbReference type="EMBL" id="JBHRSD010000026">
    <property type="protein sequence ID" value="MFC3033673.1"/>
    <property type="molecule type" value="Genomic_DNA"/>
</dbReference>
<evidence type="ECO:0000256" key="1">
    <source>
        <dbReference type="SAM" id="SignalP"/>
    </source>
</evidence>
<feature type="chain" id="PRO_5047263406" evidence="1">
    <location>
        <begin position="21"/>
        <end position="383"/>
    </location>
</feature>
<sequence>MKTLMAIASTMVVLSSAAQADASLAATSQPSQHQQQVQSNEIANLKSTMARQLATQLPTSGAKWQQAFSSYELKAGLQDLAASTALLPSVQQANQRTRELKGLNSVGADLYQLRLVNAEMLSAWQQGQQPLVAFAPQGDEKHWQYVEAFDSFGNVHLLDVHNVPTQPVLVLEIDAKQSLKEGLAVMQQAFTAARQGQAEFAQPLQTLNDTPISTSVLDRIRLNNDQEPWVLGNAEIYAIVNGVNPSRDEPVLDIVDMPYLDDDGKDYMPNQILIYWDRYRWQAADVLLMEHDDNTNYKTLATTLLDIVAAAMRAIPDPTVQGYALIPQLTNQLIKAMPDHWFSNDDDYVDVFYTLFEGKSYVGRMGASSNAKISLSPLTINPR</sequence>
<gene>
    <name evidence="2" type="ORF">ACFOEE_14200</name>
</gene>
<dbReference type="Proteomes" id="UP001595453">
    <property type="component" value="Unassembled WGS sequence"/>
</dbReference>
<keyword evidence="3" id="KW-1185">Reference proteome</keyword>